<dbReference type="SFLD" id="SFLDS00019">
    <property type="entry name" value="Glutathione_Transferase_(cytos"/>
    <property type="match status" value="1"/>
</dbReference>
<proteinExistence type="predicted"/>
<accession>A0A2G5BHX5</accession>
<dbReference type="InterPro" id="IPR004046">
    <property type="entry name" value="GST_C"/>
</dbReference>
<dbReference type="Proteomes" id="UP000242474">
    <property type="component" value="Unassembled WGS sequence"/>
</dbReference>
<organism evidence="2 3">
    <name type="scientific">Coemansia reversa (strain ATCC 12441 / NRRL 1564)</name>
    <dbReference type="NCBI Taxonomy" id="763665"/>
    <lineage>
        <taxon>Eukaryota</taxon>
        <taxon>Fungi</taxon>
        <taxon>Fungi incertae sedis</taxon>
        <taxon>Zoopagomycota</taxon>
        <taxon>Kickxellomycotina</taxon>
        <taxon>Kickxellomycetes</taxon>
        <taxon>Kickxellales</taxon>
        <taxon>Kickxellaceae</taxon>
        <taxon>Coemansia</taxon>
    </lineage>
</organism>
<reference evidence="2 3" key="1">
    <citation type="journal article" date="2015" name="Genome Biol. Evol.">
        <title>Phylogenomic analyses indicate that early fungi evolved digesting cell walls of algal ancestors of land plants.</title>
        <authorList>
            <person name="Chang Y."/>
            <person name="Wang S."/>
            <person name="Sekimoto S."/>
            <person name="Aerts A.L."/>
            <person name="Choi C."/>
            <person name="Clum A."/>
            <person name="LaButti K.M."/>
            <person name="Lindquist E.A."/>
            <person name="Yee Ngan C."/>
            <person name="Ohm R.A."/>
            <person name="Salamov A.A."/>
            <person name="Grigoriev I.V."/>
            <person name="Spatafora J.W."/>
            <person name="Berbee M.L."/>
        </authorList>
    </citation>
    <scope>NUCLEOTIDE SEQUENCE [LARGE SCALE GENOMIC DNA]</scope>
    <source>
        <strain evidence="2 3">NRRL 1564</strain>
    </source>
</reference>
<dbReference type="Pfam" id="PF02798">
    <property type="entry name" value="GST_N"/>
    <property type="match status" value="1"/>
</dbReference>
<name>A0A2G5BHX5_COERN</name>
<dbReference type="InterPro" id="IPR036249">
    <property type="entry name" value="Thioredoxin-like_sf"/>
</dbReference>
<dbReference type="InterPro" id="IPR004045">
    <property type="entry name" value="Glutathione_S-Trfase_N"/>
</dbReference>
<dbReference type="PANTHER" id="PTHR11571:SF150">
    <property type="entry name" value="GLUTATHIONE S-TRANSFERASE"/>
    <property type="match status" value="1"/>
</dbReference>
<dbReference type="GO" id="GO:0004364">
    <property type="term" value="F:glutathione transferase activity"/>
    <property type="evidence" value="ECO:0007669"/>
    <property type="project" value="TreeGrafter"/>
</dbReference>
<gene>
    <name evidence="2" type="ORF">COEREDRAFT_79650</name>
</gene>
<dbReference type="OrthoDB" id="414243at2759"/>
<dbReference type="SUPFAM" id="SSF47616">
    <property type="entry name" value="GST C-terminal domain-like"/>
    <property type="match status" value="1"/>
</dbReference>
<dbReference type="Gene3D" id="3.40.30.10">
    <property type="entry name" value="Glutaredoxin"/>
    <property type="match status" value="1"/>
</dbReference>
<dbReference type="InterPro" id="IPR040079">
    <property type="entry name" value="Glutathione_S-Trfase"/>
</dbReference>
<dbReference type="AlphaFoldDB" id="A0A2G5BHX5"/>
<feature type="domain" description="GST N-terminal" evidence="1">
    <location>
        <begin position="7"/>
        <end position="87"/>
    </location>
</feature>
<dbReference type="InterPro" id="IPR050213">
    <property type="entry name" value="GST_superfamily"/>
</dbReference>
<dbReference type="PROSITE" id="PS50404">
    <property type="entry name" value="GST_NTER"/>
    <property type="match status" value="1"/>
</dbReference>
<sequence>MSTAKAPSYILRYFNLAGRGETARLLLAAANVEWTEENPKWPQEKANQPFGRLPVLIEKSTDGSPDFVICESTNIERYIARIYGILPADPKQSAIQEQLREQLVDVVNAFFTHTSSISEEDKKLRLESFEEILSKIIAVQTKIIKDNGNTGRMFGDSLSYADIASYAFYRCMVFGYKMFKNDIVDIVKPKLTPEIIKLISTVETDPALATHLSKAKVLSAELSA</sequence>
<dbReference type="PANTHER" id="PTHR11571">
    <property type="entry name" value="GLUTATHIONE S-TRANSFERASE"/>
    <property type="match status" value="1"/>
</dbReference>
<dbReference type="InterPro" id="IPR036282">
    <property type="entry name" value="Glutathione-S-Trfase_C_sf"/>
</dbReference>
<dbReference type="EMBL" id="KZ303489">
    <property type="protein sequence ID" value="PIA18624.1"/>
    <property type="molecule type" value="Genomic_DNA"/>
</dbReference>
<protein>
    <recommendedName>
        <fullName evidence="1">GST N-terminal domain-containing protein</fullName>
    </recommendedName>
</protein>
<evidence type="ECO:0000313" key="2">
    <source>
        <dbReference type="EMBL" id="PIA18624.1"/>
    </source>
</evidence>
<dbReference type="SUPFAM" id="SSF52833">
    <property type="entry name" value="Thioredoxin-like"/>
    <property type="match status" value="1"/>
</dbReference>
<evidence type="ECO:0000259" key="1">
    <source>
        <dbReference type="PROSITE" id="PS50404"/>
    </source>
</evidence>
<dbReference type="Gene3D" id="1.20.1050.10">
    <property type="match status" value="1"/>
</dbReference>
<dbReference type="CDD" id="cd03039">
    <property type="entry name" value="GST_N_Sigma_like"/>
    <property type="match status" value="1"/>
</dbReference>
<dbReference type="Pfam" id="PF14497">
    <property type="entry name" value="GST_C_3"/>
    <property type="match status" value="1"/>
</dbReference>
<evidence type="ECO:0000313" key="3">
    <source>
        <dbReference type="Proteomes" id="UP000242474"/>
    </source>
</evidence>
<keyword evidence="3" id="KW-1185">Reference proteome</keyword>
<dbReference type="GO" id="GO:0006749">
    <property type="term" value="P:glutathione metabolic process"/>
    <property type="evidence" value="ECO:0007669"/>
    <property type="project" value="TreeGrafter"/>
</dbReference>
<dbReference type="STRING" id="763665.A0A2G5BHX5"/>